<dbReference type="RefSeq" id="WP_345140499.1">
    <property type="nucleotide sequence ID" value="NZ_BAABAT010000054.1"/>
</dbReference>
<dbReference type="SMART" id="SM00327">
    <property type="entry name" value="VWA"/>
    <property type="match status" value="1"/>
</dbReference>
<keyword evidence="3" id="KW-0732">Signal</keyword>
<dbReference type="InterPro" id="IPR002035">
    <property type="entry name" value="VWF_A"/>
</dbReference>
<keyword evidence="2" id="KW-0472">Membrane</keyword>
<dbReference type="EMBL" id="BAABAT010000054">
    <property type="protein sequence ID" value="GAA4262707.1"/>
    <property type="molecule type" value="Genomic_DNA"/>
</dbReference>
<reference evidence="6" key="1">
    <citation type="journal article" date="2019" name="Int. J. Syst. Evol. Microbiol.">
        <title>The Global Catalogue of Microorganisms (GCM) 10K type strain sequencing project: providing services to taxonomists for standard genome sequencing and annotation.</title>
        <authorList>
            <consortium name="The Broad Institute Genomics Platform"/>
            <consortium name="The Broad Institute Genome Sequencing Center for Infectious Disease"/>
            <person name="Wu L."/>
            <person name="Ma J."/>
        </authorList>
    </citation>
    <scope>NUCLEOTIDE SEQUENCE [LARGE SCALE GENOMIC DNA]</scope>
    <source>
        <strain evidence="6">JCM 17441</strain>
    </source>
</reference>
<keyword evidence="2" id="KW-1133">Transmembrane helix</keyword>
<dbReference type="InterPro" id="IPR006311">
    <property type="entry name" value="TAT_signal"/>
</dbReference>
<feature type="region of interest" description="Disordered" evidence="1">
    <location>
        <begin position="509"/>
        <end position="528"/>
    </location>
</feature>
<dbReference type="Pfam" id="PF13519">
    <property type="entry name" value="VWA_2"/>
    <property type="match status" value="1"/>
</dbReference>
<dbReference type="PROSITE" id="PS51318">
    <property type="entry name" value="TAT"/>
    <property type="match status" value="1"/>
</dbReference>
<comment type="caution">
    <text evidence="5">The sequence shown here is derived from an EMBL/GenBank/DDBJ whole genome shotgun (WGS) entry which is preliminary data.</text>
</comment>
<accession>A0ABP8DS93</accession>
<keyword evidence="2" id="KW-0812">Transmembrane</keyword>
<evidence type="ECO:0000256" key="2">
    <source>
        <dbReference type="SAM" id="Phobius"/>
    </source>
</evidence>
<dbReference type="Proteomes" id="UP001500620">
    <property type="component" value="Unassembled WGS sequence"/>
</dbReference>
<dbReference type="CDD" id="cd00198">
    <property type="entry name" value="vWFA"/>
    <property type="match status" value="1"/>
</dbReference>
<proteinExistence type="predicted"/>
<dbReference type="Gene3D" id="3.40.50.410">
    <property type="entry name" value="von Willebrand factor, type A domain"/>
    <property type="match status" value="1"/>
</dbReference>
<evidence type="ECO:0000313" key="5">
    <source>
        <dbReference type="EMBL" id="GAA4262707.1"/>
    </source>
</evidence>
<organism evidence="5 6">
    <name type="scientific">Dactylosporangium darangshiense</name>
    <dbReference type="NCBI Taxonomy" id="579108"/>
    <lineage>
        <taxon>Bacteria</taxon>
        <taxon>Bacillati</taxon>
        <taxon>Actinomycetota</taxon>
        <taxon>Actinomycetes</taxon>
        <taxon>Micromonosporales</taxon>
        <taxon>Micromonosporaceae</taxon>
        <taxon>Dactylosporangium</taxon>
    </lineage>
</organism>
<evidence type="ECO:0000256" key="1">
    <source>
        <dbReference type="SAM" id="MobiDB-lite"/>
    </source>
</evidence>
<feature type="chain" id="PRO_5047361282" description="VWFA domain-containing protein" evidence="3">
    <location>
        <begin position="42"/>
        <end position="528"/>
    </location>
</feature>
<dbReference type="SUPFAM" id="SSF53300">
    <property type="entry name" value="vWA-like"/>
    <property type="match status" value="1"/>
</dbReference>
<dbReference type="PROSITE" id="PS50234">
    <property type="entry name" value="VWFA"/>
    <property type="match status" value="1"/>
</dbReference>
<evidence type="ECO:0000313" key="6">
    <source>
        <dbReference type="Proteomes" id="UP001500620"/>
    </source>
</evidence>
<feature type="signal peptide" evidence="3">
    <location>
        <begin position="1"/>
        <end position="41"/>
    </location>
</feature>
<sequence>MITSPPNRSRRGRRRLTARLAACVAAAALSVLAPAAPAAHAEPPTPTDILRSLGLDDVPADYVILVDTSASMNAAGYEAARADVRALIADLSPRDYVALYTFDSAVTPRYLGPAKSPEAIVGALPAVPAGGATDFGAAIEAALREFGRAGAAPVAAAVLVTDGTNAPPAGSPYVDPSGPAWLGLRSRAAALQKSWIGGYAVPLVANGRGGEQALRSVLPNTVVINPAQLPDLPGYLDRSKTDARLDAAGAALAGDTFGGVSADWESIGTDRLRLTLRSDTTHVPLTVTGLAVHTDPAASVEADLPATIELAPGARRQFDITLHGLSGGRPFLPFTRAVREDVRLGLSGTVTSPWQDALRPRLDLKVRPAVRSFDEPVSVEVLARGATVTLVIWLSLVAVLAATLLAVRWRARNPRMPAGDITISALDDTRRFPLPLSGRRMRMELPSFDAKIDLRGRRTRGRERIDGPVRIVIRCTRHGRDSTSEVSQGGSVLISGLVFEHIPELRAPAYGSGRDDGQAGREASDGFL</sequence>
<dbReference type="InterPro" id="IPR036465">
    <property type="entry name" value="vWFA_dom_sf"/>
</dbReference>
<evidence type="ECO:0000256" key="3">
    <source>
        <dbReference type="SAM" id="SignalP"/>
    </source>
</evidence>
<name>A0ABP8DS93_9ACTN</name>
<keyword evidence="6" id="KW-1185">Reference proteome</keyword>
<gene>
    <name evidence="5" type="ORF">GCM10022255_100640</name>
</gene>
<feature type="compositionally biased region" description="Basic and acidic residues" evidence="1">
    <location>
        <begin position="513"/>
        <end position="528"/>
    </location>
</feature>
<evidence type="ECO:0000259" key="4">
    <source>
        <dbReference type="PROSITE" id="PS50234"/>
    </source>
</evidence>
<feature type="domain" description="VWFA" evidence="4">
    <location>
        <begin position="61"/>
        <end position="209"/>
    </location>
</feature>
<protein>
    <recommendedName>
        <fullName evidence="4">VWFA domain-containing protein</fullName>
    </recommendedName>
</protein>
<feature type="transmembrane region" description="Helical" evidence="2">
    <location>
        <begin position="381"/>
        <end position="407"/>
    </location>
</feature>